<dbReference type="Proteomes" id="UP000279384">
    <property type="component" value="Unassembled WGS sequence"/>
</dbReference>
<evidence type="ECO:0000313" key="2">
    <source>
        <dbReference type="Proteomes" id="UP000279384"/>
    </source>
</evidence>
<accession>A0A495B332</accession>
<dbReference type="AlphaFoldDB" id="A0A495B332"/>
<comment type="caution">
    <text evidence="1">The sequence shown here is derived from an EMBL/GenBank/DDBJ whole genome shotgun (WGS) entry which is preliminary data.</text>
</comment>
<sequence>MGDIAVRALDAYLNLLEQKGAAVEVVLFRRNILRRLVQILRGQPRNRDVYRSAINALLSICPPGDRPAAMTAAREYYYFWLGDLQQLAQMNARAGFTTHHVRLPVLASFADLQQRMSDENFASFPPSLDIYLGKLYELGADDEVLAERAGLIKPLLYLLHGQAHHPDSFRTAVDAMLMHLTDSYARDSFLTISREFFYYWMTFPDAGVRHKKASLA</sequence>
<protein>
    <submittedName>
        <fullName evidence="1">Uncharacterized protein</fullName>
    </submittedName>
</protein>
<evidence type="ECO:0000313" key="1">
    <source>
        <dbReference type="EMBL" id="RKQ55371.1"/>
    </source>
</evidence>
<dbReference type="RefSeq" id="WP_047967870.1">
    <property type="nucleotide sequence ID" value="NZ_RBID01000017.1"/>
</dbReference>
<reference evidence="1 2" key="1">
    <citation type="submission" date="2018-10" db="EMBL/GenBank/DDBJ databases">
        <title>Genomic Encyclopedia of Type Strains, Phase IV (KMG-IV): sequencing the most valuable type-strain genomes for metagenomic binning, comparative biology and taxonomic classification.</title>
        <authorList>
            <person name="Goeker M."/>
        </authorList>
    </citation>
    <scope>NUCLEOTIDE SEQUENCE [LARGE SCALE GENOMIC DNA]</scope>
    <source>
        <strain evidence="1 2">DSM 3303</strain>
    </source>
</reference>
<organism evidence="1 2">
    <name type="scientific">Vogesella indigofera</name>
    <name type="common">Pseudomonas indigofera</name>
    <dbReference type="NCBI Taxonomy" id="45465"/>
    <lineage>
        <taxon>Bacteria</taxon>
        <taxon>Pseudomonadati</taxon>
        <taxon>Pseudomonadota</taxon>
        <taxon>Betaproteobacteria</taxon>
        <taxon>Neisseriales</taxon>
        <taxon>Chromobacteriaceae</taxon>
        <taxon>Vogesella</taxon>
    </lineage>
</organism>
<gene>
    <name evidence="1" type="ORF">C8E02_2744</name>
</gene>
<dbReference type="EMBL" id="RBID01000017">
    <property type="protein sequence ID" value="RKQ55371.1"/>
    <property type="molecule type" value="Genomic_DNA"/>
</dbReference>
<name>A0A495B332_VOGIN</name>
<proteinExistence type="predicted"/>